<feature type="domain" description="CobW C-terminal" evidence="7">
    <location>
        <begin position="221"/>
        <end position="311"/>
    </location>
</feature>
<reference evidence="8 9" key="1">
    <citation type="submission" date="2018-06" db="EMBL/GenBank/DDBJ databases">
        <title>Draft Whole-Genome Sequence of the purple photosynthetic bacterium Rhodospeudomonas palustris XCP.</title>
        <authorList>
            <person name="Rayyan A."/>
            <person name="Meyer T.E."/>
            <person name="Kyndt J.A."/>
        </authorList>
    </citation>
    <scope>NUCLEOTIDE SEQUENCE [LARGE SCALE GENOMIC DNA]</scope>
    <source>
        <strain evidence="8 9">XCP</strain>
    </source>
</reference>
<dbReference type="SUPFAM" id="SSF52540">
    <property type="entry name" value="P-loop containing nucleoside triphosphate hydrolases"/>
    <property type="match status" value="1"/>
</dbReference>
<sequence>MTAASATISVTVIGGFLGAGKTTFVNHLLRSGGPRTAVLVNDFGEVNVDATLIQSHDGTTMTLTNGCICCSIGTSFIETMCKVLDAAVPFERIVIEASGVGDPWKIAEIALIEPTLRLDQVIVLADASRIAQLIDDSKVGDTVRGQFERCDVVLLNKTDLVDSEALTVARAAVRSLRPDVRIVETAQGAMPTLAVLQTAAAANGFRADAVEAPALDHGATFKSWAYRRAGRFDRNRLACAVDKLPPQLLRLKGSCRLAGEDDAKVFQMVESVWSLSTADAEPAEPGIVLVGVGTADLPSPAELDAILDRALACAGATS</sequence>
<dbReference type="InterPro" id="IPR051316">
    <property type="entry name" value="Zinc-reg_GTPase_activator"/>
</dbReference>
<dbReference type="AlphaFoldDB" id="A0A323UEF5"/>
<dbReference type="OrthoDB" id="9808822at2"/>
<accession>A0A323UEF5</accession>
<dbReference type="GO" id="GO:0005737">
    <property type="term" value="C:cytoplasm"/>
    <property type="evidence" value="ECO:0007669"/>
    <property type="project" value="TreeGrafter"/>
</dbReference>
<comment type="similarity">
    <text evidence="4">Belongs to the SIMIBI class G3E GTPase family. ZNG1 subfamily.</text>
</comment>
<evidence type="ECO:0000256" key="5">
    <source>
        <dbReference type="ARBA" id="ARBA00045658"/>
    </source>
</evidence>
<proteinExistence type="inferred from homology"/>
<dbReference type="InterPro" id="IPR011629">
    <property type="entry name" value="CobW-like_C"/>
</dbReference>
<evidence type="ECO:0000256" key="3">
    <source>
        <dbReference type="ARBA" id="ARBA00023186"/>
    </source>
</evidence>
<dbReference type="Proteomes" id="UP000248134">
    <property type="component" value="Unassembled WGS sequence"/>
</dbReference>
<dbReference type="InterPro" id="IPR003495">
    <property type="entry name" value="CobW/HypB/UreG_nucleotide-bd"/>
</dbReference>
<keyword evidence="2" id="KW-0378">Hydrolase</keyword>
<name>A0A323UEF5_RHOPL</name>
<dbReference type="Pfam" id="PF02492">
    <property type="entry name" value="cobW"/>
    <property type="match status" value="1"/>
</dbReference>
<dbReference type="InterPro" id="IPR036627">
    <property type="entry name" value="CobW-likC_sf"/>
</dbReference>
<dbReference type="EMBL" id="QKQS01000023">
    <property type="protein sequence ID" value="PZA10709.1"/>
    <property type="molecule type" value="Genomic_DNA"/>
</dbReference>
<keyword evidence="3" id="KW-0143">Chaperone</keyword>
<organism evidence="8 9">
    <name type="scientific">Rhodopseudomonas palustris</name>
    <dbReference type="NCBI Taxonomy" id="1076"/>
    <lineage>
        <taxon>Bacteria</taxon>
        <taxon>Pseudomonadati</taxon>
        <taxon>Pseudomonadota</taxon>
        <taxon>Alphaproteobacteria</taxon>
        <taxon>Hyphomicrobiales</taxon>
        <taxon>Nitrobacteraceae</taxon>
        <taxon>Rhodopseudomonas</taxon>
    </lineage>
</organism>
<dbReference type="GO" id="GO:0016787">
    <property type="term" value="F:hydrolase activity"/>
    <property type="evidence" value="ECO:0007669"/>
    <property type="project" value="UniProtKB-KW"/>
</dbReference>
<evidence type="ECO:0000256" key="2">
    <source>
        <dbReference type="ARBA" id="ARBA00022801"/>
    </source>
</evidence>
<protein>
    <submittedName>
        <fullName evidence="8">GTP-binding protein</fullName>
    </submittedName>
</protein>
<dbReference type="PANTHER" id="PTHR13748:SF62">
    <property type="entry name" value="COBW DOMAIN-CONTAINING PROTEIN"/>
    <property type="match status" value="1"/>
</dbReference>
<evidence type="ECO:0000256" key="6">
    <source>
        <dbReference type="ARBA" id="ARBA00049117"/>
    </source>
</evidence>
<keyword evidence="1" id="KW-0547">Nucleotide-binding</keyword>
<dbReference type="SUPFAM" id="SSF90002">
    <property type="entry name" value="Hypothetical protein YjiA, C-terminal domain"/>
    <property type="match status" value="1"/>
</dbReference>
<dbReference type="Pfam" id="PF07683">
    <property type="entry name" value="CobW_C"/>
    <property type="match status" value="1"/>
</dbReference>
<dbReference type="InterPro" id="IPR027417">
    <property type="entry name" value="P-loop_NTPase"/>
</dbReference>
<comment type="caution">
    <text evidence="8">The sequence shown here is derived from an EMBL/GenBank/DDBJ whole genome shotgun (WGS) entry which is preliminary data.</text>
</comment>
<dbReference type="Gene3D" id="3.30.1220.10">
    <property type="entry name" value="CobW-like, C-terminal domain"/>
    <property type="match status" value="1"/>
</dbReference>
<dbReference type="SMART" id="SM00833">
    <property type="entry name" value="CobW_C"/>
    <property type="match status" value="1"/>
</dbReference>
<evidence type="ECO:0000313" key="9">
    <source>
        <dbReference type="Proteomes" id="UP000248134"/>
    </source>
</evidence>
<evidence type="ECO:0000256" key="4">
    <source>
        <dbReference type="ARBA" id="ARBA00034320"/>
    </source>
</evidence>
<comment type="function">
    <text evidence="5">Zinc chaperone that directly transfers zinc cofactor to target proteins, thereby activating them. Zinc is transferred from the CXCC motif in the GTPase domain to the zinc binding site in target proteins in a process requiring GTP hydrolysis.</text>
</comment>
<dbReference type="RefSeq" id="WP_110786805.1">
    <property type="nucleotide sequence ID" value="NZ_QKQS01000023.1"/>
</dbReference>
<evidence type="ECO:0000313" key="8">
    <source>
        <dbReference type="EMBL" id="PZA10709.1"/>
    </source>
</evidence>
<evidence type="ECO:0000259" key="7">
    <source>
        <dbReference type="SMART" id="SM00833"/>
    </source>
</evidence>
<gene>
    <name evidence="8" type="ORF">DNX69_15270</name>
</gene>
<comment type="catalytic activity">
    <reaction evidence="6">
        <text>GTP + H2O = GDP + phosphate + H(+)</text>
        <dbReference type="Rhea" id="RHEA:19669"/>
        <dbReference type="ChEBI" id="CHEBI:15377"/>
        <dbReference type="ChEBI" id="CHEBI:15378"/>
        <dbReference type="ChEBI" id="CHEBI:37565"/>
        <dbReference type="ChEBI" id="CHEBI:43474"/>
        <dbReference type="ChEBI" id="CHEBI:58189"/>
    </reaction>
    <physiologicalReaction direction="left-to-right" evidence="6">
        <dbReference type="Rhea" id="RHEA:19670"/>
    </physiologicalReaction>
</comment>
<evidence type="ECO:0000256" key="1">
    <source>
        <dbReference type="ARBA" id="ARBA00022741"/>
    </source>
</evidence>
<dbReference type="GO" id="GO:0000166">
    <property type="term" value="F:nucleotide binding"/>
    <property type="evidence" value="ECO:0007669"/>
    <property type="project" value="UniProtKB-KW"/>
</dbReference>
<dbReference type="PANTHER" id="PTHR13748">
    <property type="entry name" value="COBW-RELATED"/>
    <property type="match status" value="1"/>
</dbReference>
<dbReference type="CDD" id="cd03112">
    <property type="entry name" value="CobW-like"/>
    <property type="match status" value="1"/>
</dbReference>
<dbReference type="Gene3D" id="3.40.50.300">
    <property type="entry name" value="P-loop containing nucleotide triphosphate hydrolases"/>
    <property type="match status" value="1"/>
</dbReference>